<name>A0A9W8XJ43_9PLEO</name>
<reference evidence="6" key="1">
    <citation type="submission" date="2022-10" db="EMBL/GenBank/DDBJ databases">
        <title>Tapping the CABI collections for fungal endophytes: first genome assemblies for Collariella, Neodidymelliopsis, Ascochyta clinopodiicola, Didymella pomorum, Didymosphaeria variabile, Neocosmospora piperis and Neocucurbitaria cava.</title>
        <authorList>
            <person name="Hill R."/>
        </authorList>
    </citation>
    <scope>NUCLEOTIDE SEQUENCE</scope>
    <source>
        <strain evidence="6">IMI 356815</strain>
    </source>
</reference>
<dbReference type="Gene3D" id="1.20.1250.20">
    <property type="entry name" value="MFS general substrate transporter like domains"/>
    <property type="match status" value="1"/>
</dbReference>
<evidence type="ECO:0000313" key="6">
    <source>
        <dbReference type="EMBL" id="KAJ4351123.1"/>
    </source>
</evidence>
<feature type="transmembrane region" description="Helical" evidence="5">
    <location>
        <begin position="111"/>
        <end position="134"/>
    </location>
</feature>
<dbReference type="OrthoDB" id="268400at2759"/>
<evidence type="ECO:0000256" key="2">
    <source>
        <dbReference type="ARBA" id="ARBA00022692"/>
    </source>
</evidence>
<evidence type="ECO:0000313" key="7">
    <source>
        <dbReference type="Proteomes" id="UP001140513"/>
    </source>
</evidence>
<accession>A0A9W8XJ43</accession>
<organism evidence="6 7">
    <name type="scientific">Didymosphaeria variabile</name>
    <dbReference type="NCBI Taxonomy" id="1932322"/>
    <lineage>
        <taxon>Eukaryota</taxon>
        <taxon>Fungi</taxon>
        <taxon>Dikarya</taxon>
        <taxon>Ascomycota</taxon>
        <taxon>Pezizomycotina</taxon>
        <taxon>Dothideomycetes</taxon>
        <taxon>Pleosporomycetidae</taxon>
        <taxon>Pleosporales</taxon>
        <taxon>Massarineae</taxon>
        <taxon>Didymosphaeriaceae</taxon>
        <taxon>Didymosphaeria</taxon>
    </lineage>
</organism>
<dbReference type="InterPro" id="IPR036259">
    <property type="entry name" value="MFS_trans_sf"/>
</dbReference>
<feature type="transmembrane region" description="Helical" evidence="5">
    <location>
        <begin position="20"/>
        <end position="42"/>
    </location>
</feature>
<protein>
    <recommendedName>
        <fullName evidence="8">MFS general substrate transporter</fullName>
    </recommendedName>
</protein>
<gene>
    <name evidence="6" type="ORF">N0V89_006462</name>
</gene>
<comment type="caution">
    <text evidence="6">The sequence shown here is derived from an EMBL/GenBank/DDBJ whole genome shotgun (WGS) entry which is preliminary data.</text>
</comment>
<dbReference type="Proteomes" id="UP001140513">
    <property type="component" value="Unassembled WGS sequence"/>
</dbReference>
<keyword evidence="4 5" id="KW-0472">Membrane</keyword>
<evidence type="ECO:0000256" key="3">
    <source>
        <dbReference type="ARBA" id="ARBA00022989"/>
    </source>
</evidence>
<dbReference type="RefSeq" id="XP_056069479.1">
    <property type="nucleotide sequence ID" value="XM_056215232.1"/>
</dbReference>
<feature type="transmembrane region" description="Helical" evidence="5">
    <location>
        <begin position="154"/>
        <end position="176"/>
    </location>
</feature>
<evidence type="ECO:0000256" key="5">
    <source>
        <dbReference type="SAM" id="Phobius"/>
    </source>
</evidence>
<sequence>MYSAQLGPLFAGHISLNLGWRWLFKIVAIILGFNLLTTITLLPETTFIQQGSVDATAASLDAQLNEAISGRNHSRAFVPALRKGILYQKHPHVRGGGVMVWIKTLARHLPFLVDPIVICSAGLWGIVQSWVIVISVCSSQLFAPPPFLFTPAQLGNWTGTSMVGIILAFPIAGPLVDIMSRKLSERNGGHKPEYRLYSMIIPFMICSPGLLLFVYTFIKGSYVGPAIGFAMQAAGLTLVPSATISYVIDSHPFHAPEAVASINLLTHLISFALSKTANDWLLRVGVKQLFIDMAVIEWALFIGLTLPLLFFGPWLRKAFAKYHEKVGGKKLWNSSVDLVGH</sequence>
<evidence type="ECO:0008006" key="8">
    <source>
        <dbReference type="Google" id="ProtNLM"/>
    </source>
</evidence>
<dbReference type="GO" id="GO:0005886">
    <property type="term" value="C:plasma membrane"/>
    <property type="evidence" value="ECO:0007669"/>
    <property type="project" value="TreeGrafter"/>
</dbReference>
<keyword evidence="2 5" id="KW-0812">Transmembrane</keyword>
<keyword evidence="3 5" id="KW-1133">Transmembrane helix</keyword>
<evidence type="ECO:0000256" key="1">
    <source>
        <dbReference type="ARBA" id="ARBA00004141"/>
    </source>
</evidence>
<dbReference type="PANTHER" id="PTHR23502:SF160">
    <property type="entry name" value="MAJOR FACILITATOR SUPERFAMILY (MFS) PROFILE DOMAIN-CONTAINING PROTEIN-RELATED"/>
    <property type="match status" value="1"/>
</dbReference>
<proteinExistence type="predicted"/>
<dbReference type="GeneID" id="80909992"/>
<dbReference type="PANTHER" id="PTHR23502">
    <property type="entry name" value="MAJOR FACILITATOR SUPERFAMILY"/>
    <property type="match status" value="1"/>
</dbReference>
<dbReference type="AlphaFoldDB" id="A0A9W8XJ43"/>
<feature type="transmembrane region" description="Helical" evidence="5">
    <location>
        <begin position="196"/>
        <end position="218"/>
    </location>
</feature>
<dbReference type="SUPFAM" id="SSF103473">
    <property type="entry name" value="MFS general substrate transporter"/>
    <property type="match status" value="1"/>
</dbReference>
<keyword evidence="7" id="KW-1185">Reference proteome</keyword>
<evidence type="ECO:0000256" key="4">
    <source>
        <dbReference type="ARBA" id="ARBA00023136"/>
    </source>
</evidence>
<feature type="transmembrane region" description="Helical" evidence="5">
    <location>
        <begin position="293"/>
        <end position="315"/>
    </location>
</feature>
<dbReference type="EMBL" id="JAPEUX010000005">
    <property type="protein sequence ID" value="KAJ4351123.1"/>
    <property type="molecule type" value="Genomic_DNA"/>
</dbReference>
<comment type="subcellular location">
    <subcellularLocation>
        <location evidence="1">Membrane</location>
        <topology evidence="1">Multi-pass membrane protein</topology>
    </subcellularLocation>
</comment>
<dbReference type="Pfam" id="PF07690">
    <property type="entry name" value="MFS_1"/>
    <property type="match status" value="1"/>
</dbReference>
<dbReference type="InterPro" id="IPR011701">
    <property type="entry name" value="MFS"/>
</dbReference>
<dbReference type="GO" id="GO:0022857">
    <property type="term" value="F:transmembrane transporter activity"/>
    <property type="evidence" value="ECO:0007669"/>
    <property type="project" value="InterPro"/>
</dbReference>